<organism evidence="12 13">
    <name type="scientific">Mesomycoplasma molare</name>
    <dbReference type="NCBI Taxonomy" id="171288"/>
    <lineage>
        <taxon>Bacteria</taxon>
        <taxon>Bacillati</taxon>
        <taxon>Mycoplasmatota</taxon>
        <taxon>Mycoplasmoidales</taxon>
        <taxon>Metamycoplasmataceae</taxon>
        <taxon>Mesomycoplasma</taxon>
    </lineage>
</organism>
<keyword evidence="6 12" id="KW-0548">Nucleotidyltransferase</keyword>
<dbReference type="NCBIfam" id="TIGR00125">
    <property type="entry name" value="cyt_tran_rel"/>
    <property type="match status" value="1"/>
</dbReference>
<evidence type="ECO:0000259" key="11">
    <source>
        <dbReference type="Pfam" id="PF06574"/>
    </source>
</evidence>
<dbReference type="RefSeq" id="WP_027123109.1">
    <property type="nucleotide sequence ID" value="NZ_CP103423.1"/>
</dbReference>
<dbReference type="NCBIfam" id="NF005518">
    <property type="entry name" value="PRK07143.1"/>
    <property type="match status" value="1"/>
</dbReference>
<keyword evidence="3" id="KW-0285">Flavoprotein</keyword>
<evidence type="ECO:0000313" key="12">
    <source>
        <dbReference type="EMBL" id="UWD34085.1"/>
    </source>
</evidence>
<dbReference type="GO" id="GO:0016779">
    <property type="term" value="F:nucleotidyltransferase activity"/>
    <property type="evidence" value="ECO:0007669"/>
    <property type="project" value="UniProtKB-KW"/>
</dbReference>
<dbReference type="InterPro" id="IPR015864">
    <property type="entry name" value="FAD_synthase"/>
</dbReference>
<evidence type="ECO:0000256" key="8">
    <source>
        <dbReference type="ARBA" id="ARBA00022827"/>
    </source>
</evidence>
<dbReference type="SUPFAM" id="SSF52374">
    <property type="entry name" value="Nucleotidylyl transferase"/>
    <property type="match status" value="1"/>
</dbReference>
<evidence type="ECO:0000256" key="3">
    <source>
        <dbReference type="ARBA" id="ARBA00022630"/>
    </source>
</evidence>
<dbReference type="Pfam" id="PF06574">
    <property type="entry name" value="FAD_syn"/>
    <property type="match status" value="1"/>
</dbReference>
<dbReference type="InterPro" id="IPR014729">
    <property type="entry name" value="Rossmann-like_a/b/a_fold"/>
</dbReference>
<dbReference type="EC" id="2.7.7.2" evidence="2"/>
<gene>
    <name evidence="12" type="ORF">NX772_03190</name>
</gene>
<dbReference type="InterPro" id="IPR004821">
    <property type="entry name" value="Cyt_trans-like"/>
</dbReference>
<keyword evidence="9" id="KW-0067">ATP-binding</keyword>
<evidence type="ECO:0000256" key="4">
    <source>
        <dbReference type="ARBA" id="ARBA00022643"/>
    </source>
</evidence>
<comment type="catalytic activity">
    <reaction evidence="10">
        <text>FMN + ATP + H(+) = FAD + diphosphate</text>
        <dbReference type="Rhea" id="RHEA:17237"/>
        <dbReference type="ChEBI" id="CHEBI:15378"/>
        <dbReference type="ChEBI" id="CHEBI:30616"/>
        <dbReference type="ChEBI" id="CHEBI:33019"/>
        <dbReference type="ChEBI" id="CHEBI:57692"/>
        <dbReference type="ChEBI" id="CHEBI:58210"/>
        <dbReference type="EC" id="2.7.7.2"/>
    </reaction>
</comment>
<dbReference type="NCBIfam" id="NF045965">
    <property type="entry name" value="RibF_rel"/>
    <property type="match status" value="1"/>
</dbReference>
<name>A0ABY5TTU4_9BACT</name>
<keyword evidence="4" id="KW-0288">FMN</keyword>
<proteinExistence type="predicted"/>
<feature type="domain" description="FAD synthetase" evidence="11">
    <location>
        <begin position="13"/>
        <end position="152"/>
    </location>
</feature>
<keyword evidence="7" id="KW-0547">Nucleotide-binding</keyword>
<evidence type="ECO:0000256" key="5">
    <source>
        <dbReference type="ARBA" id="ARBA00022679"/>
    </source>
</evidence>
<evidence type="ECO:0000256" key="10">
    <source>
        <dbReference type="ARBA" id="ARBA00049494"/>
    </source>
</evidence>
<keyword evidence="5" id="KW-0808">Transferase</keyword>
<evidence type="ECO:0000256" key="2">
    <source>
        <dbReference type="ARBA" id="ARBA00012393"/>
    </source>
</evidence>
<evidence type="ECO:0000256" key="1">
    <source>
        <dbReference type="ARBA" id="ARBA00004726"/>
    </source>
</evidence>
<keyword evidence="8" id="KW-0274">FAD</keyword>
<dbReference type="Proteomes" id="UP001058364">
    <property type="component" value="Chromosome"/>
</dbReference>
<accession>A0ABY5TTU4</accession>
<reference evidence="12" key="1">
    <citation type="submission" date="2022-08" db="EMBL/GenBank/DDBJ databases">
        <title>Complete genome sequence of Mycoplasma molare type strain H 542.</title>
        <authorList>
            <person name="Spergser J."/>
        </authorList>
    </citation>
    <scope>NUCLEOTIDE SEQUENCE</scope>
    <source>
        <strain evidence="12">H 542</strain>
    </source>
</reference>
<protein>
    <recommendedName>
        <fullName evidence="2">FAD synthase</fullName>
        <ecNumber evidence="2">2.7.7.2</ecNumber>
    </recommendedName>
</protein>
<comment type="pathway">
    <text evidence="1">Cofactor biosynthesis; FAD biosynthesis; FAD from FMN: step 1/1.</text>
</comment>
<dbReference type="EMBL" id="CP103423">
    <property type="protein sequence ID" value="UWD34085.1"/>
    <property type="molecule type" value="Genomic_DNA"/>
</dbReference>
<evidence type="ECO:0000313" key="13">
    <source>
        <dbReference type="Proteomes" id="UP001058364"/>
    </source>
</evidence>
<sequence>MTKIVDFDSDKDEIKDSVFILGSFESFHLGHSELLKEAKKTQKKVTILLFKNPEKLKKNGEYIFNDLHSRIQYLANLKVDYILLLDFNDEIKNTNGEEFLNKLLSKGATHFVVGKDFKMGKEAKITSNKIKEIYPSTTIVDIIKKDNYKISTSILKENLLTGKFSLVNSQLKNNYFTRIKIKYNNQIYFSSNIVPFPSGIYLVKLIKGNKKIPCILFINFIDKEKKLFFFDNYKTNIFDVEYLFLEFIKEKRIITTELENKLSDKEKEEIKEIFISKEY</sequence>
<dbReference type="Gene3D" id="3.40.50.620">
    <property type="entry name" value="HUPs"/>
    <property type="match status" value="1"/>
</dbReference>
<evidence type="ECO:0000256" key="7">
    <source>
        <dbReference type="ARBA" id="ARBA00022741"/>
    </source>
</evidence>
<keyword evidence="13" id="KW-1185">Reference proteome</keyword>
<evidence type="ECO:0000256" key="9">
    <source>
        <dbReference type="ARBA" id="ARBA00022840"/>
    </source>
</evidence>
<evidence type="ECO:0000256" key="6">
    <source>
        <dbReference type="ARBA" id="ARBA00022695"/>
    </source>
</evidence>